<proteinExistence type="predicted"/>
<gene>
    <name evidence="2" type="ORF">A2867_03350</name>
</gene>
<organism evidence="2 3">
    <name type="scientific">Candidatus Daviesbacteria bacterium RIFCSPHIGHO2_01_FULL_40_11</name>
    <dbReference type="NCBI Taxonomy" id="1797762"/>
    <lineage>
        <taxon>Bacteria</taxon>
        <taxon>Candidatus Daviesiibacteriota</taxon>
    </lineage>
</organism>
<reference evidence="2 3" key="1">
    <citation type="journal article" date="2016" name="Nat. Commun.">
        <title>Thousands of microbial genomes shed light on interconnected biogeochemical processes in an aquifer system.</title>
        <authorList>
            <person name="Anantharaman K."/>
            <person name="Brown C.T."/>
            <person name="Hug L.A."/>
            <person name="Sharon I."/>
            <person name="Castelle C.J."/>
            <person name="Probst A.J."/>
            <person name="Thomas B.C."/>
            <person name="Singh A."/>
            <person name="Wilkins M.J."/>
            <person name="Karaoz U."/>
            <person name="Brodie E.L."/>
            <person name="Williams K.H."/>
            <person name="Hubbard S.S."/>
            <person name="Banfield J.F."/>
        </authorList>
    </citation>
    <scope>NUCLEOTIDE SEQUENCE [LARGE SCALE GENOMIC DNA]</scope>
</reference>
<dbReference type="PROSITE" id="PS50819">
    <property type="entry name" value="INTEIN_ENDONUCLEASE"/>
    <property type="match status" value="1"/>
</dbReference>
<dbReference type="InterPro" id="IPR004042">
    <property type="entry name" value="Intein_endonuc_central"/>
</dbReference>
<dbReference type="PRINTS" id="PR00379">
    <property type="entry name" value="INTEIN"/>
</dbReference>
<dbReference type="Pfam" id="PF14528">
    <property type="entry name" value="LAGLIDADG_3"/>
    <property type="match status" value="1"/>
</dbReference>
<evidence type="ECO:0000313" key="2">
    <source>
        <dbReference type="EMBL" id="OGE29363.1"/>
    </source>
</evidence>
<dbReference type="AlphaFoldDB" id="A0A1F5JL44"/>
<dbReference type="GO" id="GO:0004519">
    <property type="term" value="F:endonuclease activity"/>
    <property type="evidence" value="ECO:0007669"/>
    <property type="project" value="InterPro"/>
</dbReference>
<dbReference type="EMBL" id="MFCP01000007">
    <property type="protein sequence ID" value="OGE29363.1"/>
    <property type="molecule type" value="Genomic_DNA"/>
</dbReference>
<dbReference type="Proteomes" id="UP000177555">
    <property type="component" value="Unassembled WGS sequence"/>
</dbReference>
<dbReference type="Gene3D" id="3.10.28.10">
    <property type="entry name" value="Homing endonucleases"/>
    <property type="match status" value="1"/>
</dbReference>
<evidence type="ECO:0000313" key="3">
    <source>
        <dbReference type="Proteomes" id="UP000177555"/>
    </source>
</evidence>
<dbReference type="SUPFAM" id="SSF55608">
    <property type="entry name" value="Homing endonucleases"/>
    <property type="match status" value="2"/>
</dbReference>
<accession>A0A1F5JL44</accession>
<protein>
    <recommendedName>
        <fullName evidence="1">DOD-type homing endonuclease domain-containing protein</fullName>
    </recommendedName>
</protein>
<dbReference type="GO" id="GO:0016539">
    <property type="term" value="P:intein-mediated protein splicing"/>
    <property type="evidence" value="ECO:0007669"/>
    <property type="project" value="InterPro"/>
</dbReference>
<comment type="caution">
    <text evidence="2">The sequence shown here is derived from an EMBL/GenBank/DDBJ whole genome shotgun (WGS) entry which is preliminary data.</text>
</comment>
<name>A0A1F5JL44_9BACT</name>
<dbReference type="InterPro" id="IPR027434">
    <property type="entry name" value="Homing_endonucl"/>
</dbReference>
<dbReference type="InterPro" id="IPR006142">
    <property type="entry name" value="INTEIN"/>
</dbReference>
<sequence length="265" mass="31161">MANNIHFPIIASLLPKDDPRYKKWLMSLKRRPPPWNKGKTKDTDYRVKKISVTFRRKEIDNFAVWRENARKQGLIPSSYQEFSKDVNLAFIIGLILGDGNLYKFPRTECLRIVLGTDKPLLLEYAQDIMHKVFSKEPRIRKRKNSECADIVIYQQHLGERLGIPIGARGKLPIKLPKWVWRNKEFLIGCLKGLFEAEGSFSIHLATYTYNLSFSNRNTSLLDEVEKALYLLGFHPERRYNAVRLRKKIEAFNFVELIQFRKYNLI</sequence>
<feature type="domain" description="DOD-type homing endonuclease" evidence="1">
    <location>
        <begin position="91"/>
        <end position="233"/>
    </location>
</feature>
<dbReference type="InterPro" id="IPR004860">
    <property type="entry name" value="LAGLIDADG_dom"/>
</dbReference>
<evidence type="ECO:0000259" key="1">
    <source>
        <dbReference type="PROSITE" id="PS50819"/>
    </source>
</evidence>